<dbReference type="SMART" id="SM00267">
    <property type="entry name" value="GGDEF"/>
    <property type="match status" value="1"/>
</dbReference>
<dbReference type="PROSITE" id="PS50887">
    <property type="entry name" value="GGDEF"/>
    <property type="match status" value="1"/>
</dbReference>
<proteinExistence type="predicted"/>
<evidence type="ECO:0000313" key="3">
    <source>
        <dbReference type="Proteomes" id="UP000190027"/>
    </source>
</evidence>
<dbReference type="Gene3D" id="3.30.70.270">
    <property type="match status" value="1"/>
</dbReference>
<dbReference type="EMBL" id="FUYC01000001">
    <property type="protein sequence ID" value="SKA72276.1"/>
    <property type="molecule type" value="Genomic_DNA"/>
</dbReference>
<dbReference type="InterPro" id="IPR043128">
    <property type="entry name" value="Rev_trsase/Diguanyl_cyclase"/>
</dbReference>
<keyword evidence="3" id="KW-1185">Reference proteome</keyword>
<organism evidence="2 3">
    <name type="scientific">Paucidesulfovibrio gracilis DSM 16080</name>
    <dbReference type="NCBI Taxonomy" id="1121449"/>
    <lineage>
        <taxon>Bacteria</taxon>
        <taxon>Pseudomonadati</taxon>
        <taxon>Thermodesulfobacteriota</taxon>
        <taxon>Desulfovibrionia</taxon>
        <taxon>Desulfovibrionales</taxon>
        <taxon>Desulfovibrionaceae</taxon>
        <taxon>Paucidesulfovibrio</taxon>
    </lineage>
</organism>
<dbReference type="SUPFAM" id="SSF55073">
    <property type="entry name" value="Nucleotide cyclase"/>
    <property type="match status" value="1"/>
</dbReference>
<dbReference type="Proteomes" id="UP000190027">
    <property type="component" value="Unassembled WGS sequence"/>
</dbReference>
<sequence length="154" mass="16894">MDRIDHALARVARYGNRAGLLCLDINTFRSVNESLGLDVGDQVLREAGQRIQSSLREMDTAARMGDDEFVVVLQDIEDADEAVSVGQRIRKSLGRPFAACGTICRELVVSIGISVCPEHGTTVDALLKKADQAMYRAKRHKQGGVALWEDLLVV</sequence>
<dbReference type="InterPro" id="IPR000160">
    <property type="entry name" value="GGDEF_dom"/>
</dbReference>
<dbReference type="InterPro" id="IPR052163">
    <property type="entry name" value="DGC-Regulatory_Protein"/>
</dbReference>
<protein>
    <submittedName>
        <fullName evidence="2">Diguanylate cyclase (GGDEF) domain-containing protein</fullName>
    </submittedName>
</protein>
<name>A0A1T4W4U0_9BACT</name>
<dbReference type="InterPro" id="IPR029787">
    <property type="entry name" value="Nucleotide_cyclase"/>
</dbReference>
<gene>
    <name evidence="2" type="ORF">SAMN02745704_00334</name>
</gene>
<accession>A0A1T4W4U0</accession>
<dbReference type="Pfam" id="PF00990">
    <property type="entry name" value="GGDEF"/>
    <property type="match status" value="1"/>
</dbReference>
<evidence type="ECO:0000259" key="1">
    <source>
        <dbReference type="PROSITE" id="PS50887"/>
    </source>
</evidence>
<dbReference type="PANTHER" id="PTHR46663:SF2">
    <property type="entry name" value="GGDEF DOMAIN-CONTAINING PROTEIN"/>
    <property type="match status" value="1"/>
</dbReference>
<dbReference type="PANTHER" id="PTHR46663">
    <property type="entry name" value="DIGUANYLATE CYCLASE DGCT-RELATED"/>
    <property type="match status" value="1"/>
</dbReference>
<evidence type="ECO:0000313" key="2">
    <source>
        <dbReference type="EMBL" id="SKA72276.1"/>
    </source>
</evidence>
<feature type="domain" description="GGDEF" evidence="1">
    <location>
        <begin position="16"/>
        <end position="150"/>
    </location>
</feature>
<dbReference type="NCBIfam" id="TIGR00254">
    <property type="entry name" value="GGDEF"/>
    <property type="match status" value="1"/>
</dbReference>
<dbReference type="STRING" id="1121449.SAMN02745704_00334"/>
<reference evidence="2 3" key="1">
    <citation type="submission" date="2017-02" db="EMBL/GenBank/DDBJ databases">
        <authorList>
            <person name="Peterson S.W."/>
        </authorList>
    </citation>
    <scope>NUCLEOTIDE SEQUENCE [LARGE SCALE GENOMIC DNA]</scope>
    <source>
        <strain evidence="2 3">DSM 16080</strain>
    </source>
</reference>
<dbReference type="AlphaFoldDB" id="A0A1T4W4U0"/>
<dbReference type="CDD" id="cd01949">
    <property type="entry name" value="GGDEF"/>
    <property type="match status" value="1"/>
</dbReference>